<reference evidence="10 11" key="1">
    <citation type="submission" date="2021-04" db="EMBL/GenBank/DDBJ databases">
        <authorList>
            <person name="Vanwijnsberghe S."/>
        </authorList>
    </citation>
    <scope>NUCLEOTIDE SEQUENCE [LARGE SCALE GENOMIC DNA]</scope>
    <source>
        <strain evidence="10 11">LMG 32171</strain>
    </source>
</reference>
<dbReference type="CDD" id="cd00207">
    <property type="entry name" value="fer2"/>
    <property type="match status" value="1"/>
</dbReference>
<evidence type="ECO:0000259" key="9">
    <source>
        <dbReference type="PROSITE" id="PS51085"/>
    </source>
</evidence>
<evidence type="ECO:0000256" key="1">
    <source>
        <dbReference type="ARBA" id="ARBA00007874"/>
    </source>
</evidence>
<keyword evidence="5" id="KW-0249">Electron transport</keyword>
<keyword evidence="10" id="KW-0560">Oxidoreductase</keyword>
<evidence type="ECO:0000256" key="4">
    <source>
        <dbReference type="ARBA" id="ARBA00022723"/>
    </source>
</evidence>
<organism evidence="10 11">
    <name type="scientific">Paraburkholderia gardini</name>
    <dbReference type="NCBI Taxonomy" id="2823469"/>
    <lineage>
        <taxon>Bacteria</taxon>
        <taxon>Pseudomonadati</taxon>
        <taxon>Pseudomonadota</taxon>
        <taxon>Betaproteobacteria</taxon>
        <taxon>Burkholderiales</taxon>
        <taxon>Burkholderiaceae</taxon>
        <taxon>Paraburkholderia</taxon>
    </lineage>
</organism>
<accession>A0ABN7QRV2</accession>
<comment type="caution">
    <text evidence="10">The sequence shown here is derived from an EMBL/GenBank/DDBJ whole genome shotgun (WGS) entry which is preliminary data.</text>
</comment>
<sequence>MSEAARPFSVRIEPSGKTFEAPDSLTVLEAAGFAGLRLPRSCRNGTCRTCLCQMKEGEVRYTIEWPGLTREEKTEGLILPCVAIAASDLVIEVPDAVELQNT</sequence>
<gene>
    <name evidence="10" type="primary">dmpP</name>
    <name evidence="10" type="ORF">R54767_04055</name>
</gene>
<dbReference type="Gene3D" id="3.10.20.30">
    <property type="match status" value="1"/>
</dbReference>
<dbReference type="PROSITE" id="PS51085">
    <property type="entry name" value="2FE2S_FER_2"/>
    <property type="match status" value="1"/>
</dbReference>
<evidence type="ECO:0000313" key="10">
    <source>
        <dbReference type="EMBL" id="CAG4914039.1"/>
    </source>
</evidence>
<dbReference type="PANTHER" id="PTHR43112">
    <property type="entry name" value="FERREDOXIN"/>
    <property type="match status" value="1"/>
</dbReference>
<dbReference type="Proteomes" id="UP000789752">
    <property type="component" value="Unassembled WGS sequence"/>
</dbReference>
<dbReference type="Pfam" id="PF00111">
    <property type="entry name" value="Fer2"/>
    <property type="match status" value="1"/>
</dbReference>
<dbReference type="InterPro" id="IPR012675">
    <property type="entry name" value="Beta-grasp_dom_sf"/>
</dbReference>
<evidence type="ECO:0000256" key="7">
    <source>
        <dbReference type="ARBA" id="ARBA00023014"/>
    </source>
</evidence>
<dbReference type="EMBL" id="CAJQYY010000026">
    <property type="protein sequence ID" value="CAG4914039.1"/>
    <property type="molecule type" value="Genomic_DNA"/>
</dbReference>
<dbReference type="GO" id="GO:0018662">
    <property type="term" value="F:phenol 2-monooxygenase activity"/>
    <property type="evidence" value="ECO:0007669"/>
    <property type="project" value="UniProtKB-EC"/>
</dbReference>
<evidence type="ECO:0000256" key="6">
    <source>
        <dbReference type="ARBA" id="ARBA00023004"/>
    </source>
</evidence>
<evidence type="ECO:0000256" key="3">
    <source>
        <dbReference type="ARBA" id="ARBA00022714"/>
    </source>
</evidence>
<name>A0ABN7QRV2_9BURK</name>
<dbReference type="SUPFAM" id="SSF54292">
    <property type="entry name" value="2Fe-2S ferredoxin-like"/>
    <property type="match status" value="1"/>
</dbReference>
<comment type="similarity">
    <text evidence="1">Belongs to the 2Fe2S plant-type ferredoxin family.</text>
</comment>
<evidence type="ECO:0000256" key="2">
    <source>
        <dbReference type="ARBA" id="ARBA00022448"/>
    </source>
</evidence>
<dbReference type="RefSeq" id="WP_228981554.1">
    <property type="nucleotide sequence ID" value="NZ_CAJQYY010000026.1"/>
</dbReference>
<dbReference type="InterPro" id="IPR001041">
    <property type="entry name" value="2Fe-2S_ferredoxin-type"/>
</dbReference>
<dbReference type="InterPro" id="IPR036010">
    <property type="entry name" value="2Fe-2S_ferredoxin-like_sf"/>
</dbReference>
<evidence type="ECO:0000256" key="8">
    <source>
        <dbReference type="ARBA" id="ARBA00034078"/>
    </source>
</evidence>
<comment type="cofactor">
    <cofactor evidence="8">
        <name>[2Fe-2S] cluster</name>
        <dbReference type="ChEBI" id="CHEBI:190135"/>
    </cofactor>
</comment>
<dbReference type="EC" id="1.14.13.7" evidence="10"/>
<protein>
    <submittedName>
        <fullName evidence="10">Phenol hydroxylase P5 protein</fullName>
        <ecNumber evidence="10">1.14.13.7</ecNumber>
    </submittedName>
</protein>
<dbReference type="PANTHER" id="PTHR43112:SF3">
    <property type="entry name" value="FERREDOXIN-2, CHLOROPLASTIC"/>
    <property type="match status" value="1"/>
</dbReference>
<keyword evidence="11" id="KW-1185">Reference proteome</keyword>
<evidence type="ECO:0000313" key="11">
    <source>
        <dbReference type="Proteomes" id="UP000789752"/>
    </source>
</evidence>
<evidence type="ECO:0000256" key="5">
    <source>
        <dbReference type="ARBA" id="ARBA00022982"/>
    </source>
</evidence>
<keyword evidence="2" id="KW-0813">Transport</keyword>
<proteinExistence type="inferred from homology"/>
<keyword evidence="6" id="KW-0408">Iron</keyword>
<keyword evidence="4" id="KW-0479">Metal-binding</keyword>
<keyword evidence="3" id="KW-0001">2Fe-2S</keyword>
<feature type="domain" description="2Fe-2S ferredoxin-type" evidence="9">
    <location>
        <begin position="8"/>
        <end position="97"/>
    </location>
</feature>
<keyword evidence="7" id="KW-0411">Iron-sulfur</keyword>